<gene>
    <name evidence="4" type="ORF">SAMN05216277_102363</name>
</gene>
<dbReference type="RefSeq" id="WP_074876044.1">
    <property type="nucleotide sequence ID" value="NZ_FOXI01000002.1"/>
</dbReference>
<dbReference type="PANTHER" id="PTHR43475">
    <property type="entry name" value="METHYLTHIORIBOSE-1-PHOSPHATE ISOMERASE"/>
    <property type="match status" value="1"/>
</dbReference>
<dbReference type="EMBL" id="FOXI01000002">
    <property type="protein sequence ID" value="SFP29281.1"/>
    <property type="molecule type" value="Genomic_DNA"/>
</dbReference>
<dbReference type="GO" id="GO:0019509">
    <property type="term" value="P:L-methionine salvage from methylthioadenosine"/>
    <property type="evidence" value="ECO:0007669"/>
    <property type="project" value="TreeGrafter"/>
</dbReference>
<evidence type="ECO:0000313" key="5">
    <source>
        <dbReference type="Proteomes" id="UP000183769"/>
    </source>
</evidence>
<comment type="similarity">
    <text evidence="1">Belongs to the eIF-2B alpha/beta/delta subunits family.</text>
</comment>
<dbReference type="SUPFAM" id="SSF100950">
    <property type="entry name" value="NagB/RpiA/CoA transferase-like"/>
    <property type="match status" value="1"/>
</dbReference>
<dbReference type="InterPro" id="IPR015797">
    <property type="entry name" value="NUDIX_hydrolase-like_dom_sf"/>
</dbReference>
<evidence type="ECO:0000313" key="4">
    <source>
        <dbReference type="EMBL" id="SFP29281.1"/>
    </source>
</evidence>
<accession>A0A1I5P707</accession>
<reference evidence="5" key="1">
    <citation type="submission" date="2016-10" db="EMBL/GenBank/DDBJ databases">
        <authorList>
            <person name="Varghese N."/>
            <person name="Submissions S."/>
        </authorList>
    </citation>
    <scope>NUCLEOTIDE SEQUENCE [LARGE SCALE GENOMIC DNA]</scope>
    <source>
        <strain evidence="5">CGMCC 1.10329</strain>
    </source>
</reference>
<dbReference type="InterPro" id="IPR042529">
    <property type="entry name" value="IF_2B-like_C"/>
</dbReference>
<organism evidence="4 5">
    <name type="scientific">Halolamina pelagica</name>
    <dbReference type="NCBI Taxonomy" id="699431"/>
    <lineage>
        <taxon>Archaea</taxon>
        <taxon>Methanobacteriati</taxon>
        <taxon>Methanobacteriota</taxon>
        <taxon>Stenosarchaea group</taxon>
        <taxon>Halobacteria</taxon>
        <taxon>Halobacteriales</taxon>
        <taxon>Haloferacaceae</taxon>
    </lineage>
</organism>
<evidence type="ECO:0000256" key="2">
    <source>
        <dbReference type="SAM" id="MobiDB-lite"/>
    </source>
</evidence>
<dbReference type="InterPro" id="IPR000649">
    <property type="entry name" value="IF-2B-related"/>
</dbReference>
<dbReference type="Proteomes" id="UP000183769">
    <property type="component" value="Unassembled WGS sequence"/>
</dbReference>
<keyword evidence="5" id="KW-1185">Reference proteome</keyword>
<dbReference type="Gene3D" id="3.90.79.10">
    <property type="entry name" value="Nucleoside Triphosphate Pyrophosphohydrolase"/>
    <property type="match status" value="1"/>
</dbReference>
<keyword evidence="4" id="KW-0396">Initiation factor</keyword>
<sequence>MSDEVDTTPVVTVFLRHDADTLLFRRSDGVGSYSGQWGAVAGHVESDPDDAAREEIREETGLDPDADVTLVRRAAPFEVADEDLGTRWVVHPYLFDARIREVTTNYETTEAQWVPPTEIIRRETVPELWTSYDRLRPTVETVADDRDHGSSYLAVRALEHLRDEAALGVECGRTEWDELTATARTLREARPSMTVVANRVNRVMDASNDEATPEAVEQAANEEIDRALAADERSAGSAADRLPDRVATLSRSGTVLTALADAEPEFVLVAESRPAREGVAAAERLAGETAAETVVTTDAAFGELLAEREVDALLVGADAVLPDGRVVNKVGTRGAVAVAAAEGADCYVVTTRDKVRPAANDGGEGSDVAFDREERDPAAVSDGDADVAAENPTFGATPGERFDAIVTEDGVLEGDELRAVAVAHRRRAEWG</sequence>
<dbReference type="OrthoDB" id="27639at2157"/>
<dbReference type="PANTHER" id="PTHR43475:SF3">
    <property type="entry name" value="TRANSLATION INITIATION FACTOR EIF-2B SUBUNIT FAMILY PROTEIN (AFU_ORTHOLOGUE AFUA_2G14290)"/>
    <property type="match status" value="1"/>
</dbReference>
<feature type="region of interest" description="Disordered" evidence="2">
    <location>
        <begin position="356"/>
        <end position="399"/>
    </location>
</feature>
<dbReference type="GO" id="GO:0003743">
    <property type="term" value="F:translation initiation factor activity"/>
    <property type="evidence" value="ECO:0007669"/>
    <property type="project" value="UniProtKB-KW"/>
</dbReference>
<dbReference type="Gene3D" id="3.40.50.10470">
    <property type="entry name" value="Translation initiation factor eif-2b, domain 2"/>
    <property type="match status" value="1"/>
</dbReference>
<dbReference type="PROSITE" id="PS51462">
    <property type="entry name" value="NUDIX"/>
    <property type="match status" value="1"/>
</dbReference>
<protein>
    <submittedName>
        <fullName evidence="4">Translation initiation factor 2B subunit, eIF-2B alpha/beta/delta family</fullName>
    </submittedName>
</protein>
<feature type="domain" description="Nudix hydrolase" evidence="3">
    <location>
        <begin position="6"/>
        <end position="137"/>
    </location>
</feature>
<feature type="compositionally biased region" description="Low complexity" evidence="2">
    <location>
        <begin position="378"/>
        <end position="389"/>
    </location>
</feature>
<dbReference type="GO" id="GO:0046523">
    <property type="term" value="F:S-methyl-5-thioribose-1-phosphate isomerase activity"/>
    <property type="evidence" value="ECO:0007669"/>
    <property type="project" value="TreeGrafter"/>
</dbReference>
<dbReference type="InterPro" id="IPR000086">
    <property type="entry name" value="NUDIX_hydrolase_dom"/>
</dbReference>
<name>A0A1I5P707_9EURY</name>
<dbReference type="AlphaFoldDB" id="A0A1I5P707"/>
<keyword evidence="4" id="KW-0648">Protein biosynthesis</keyword>
<evidence type="ECO:0000259" key="3">
    <source>
        <dbReference type="PROSITE" id="PS51462"/>
    </source>
</evidence>
<dbReference type="Pfam" id="PF00293">
    <property type="entry name" value="NUDIX"/>
    <property type="match status" value="1"/>
</dbReference>
<evidence type="ECO:0000256" key="1">
    <source>
        <dbReference type="RuleBase" id="RU003814"/>
    </source>
</evidence>
<dbReference type="InterPro" id="IPR037171">
    <property type="entry name" value="NagB/RpiA_transferase-like"/>
</dbReference>
<proteinExistence type="inferred from homology"/>
<dbReference type="SUPFAM" id="SSF55811">
    <property type="entry name" value="Nudix"/>
    <property type="match status" value="1"/>
</dbReference>
<dbReference type="Pfam" id="PF01008">
    <property type="entry name" value="IF-2B"/>
    <property type="match status" value="1"/>
</dbReference>